<protein>
    <submittedName>
        <fullName evidence="7">S-adenosyl-L-methionine-dependent methyltransferase</fullName>
    </submittedName>
</protein>
<comment type="caution">
    <text evidence="7">The sequence shown here is derived from an EMBL/GenBank/DDBJ whole genome shotgun (WGS) entry which is preliminary data.</text>
</comment>
<dbReference type="Gene3D" id="3.40.50.150">
    <property type="entry name" value="Vaccinia Virus protein VP39"/>
    <property type="match status" value="1"/>
</dbReference>
<dbReference type="Pfam" id="PF00891">
    <property type="entry name" value="Methyltransf_2"/>
    <property type="match status" value="1"/>
</dbReference>
<dbReference type="GO" id="GO:0032259">
    <property type="term" value="P:methylation"/>
    <property type="evidence" value="ECO:0007669"/>
    <property type="project" value="UniProtKB-KW"/>
</dbReference>
<dbReference type="Proteomes" id="UP001281003">
    <property type="component" value="Unassembled WGS sequence"/>
</dbReference>
<keyword evidence="1 7" id="KW-0489">Methyltransferase</keyword>
<reference evidence="7" key="2">
    <citation type="submission" date="2023-07" db="EMBL/GenBank/DDBJ databases">
        <authorList>
            <consortium name="Lawrence Berkeley National Laboratory"/>
            <person name="Haridas S."/>
            <person name="Hensen N."/>
            <person name="Bonometti L."/>
            <person name="Westerberg I."/>
            <person name="Brannstrom I.O."/>
            <person name="Guillou S."/>
            <person name="Cros-Aarteil S."/>
            <person name="Calhoun S."/>
            <person name="Kuo A."/>
            <person name="Mondo S."/>
            <person name="Pangilinan J."/>
            <person name="Riley R."/>
            <person name="LaButti K."/>
            <person name="Andreopoulos B."/>
            <person name="Lipzen A."/>
            <person name="Chen C."/>
            <person name="Yanf M."/>
            <person name="Daum C."/>
            <person name="Ng V."/>
            <person name="Clum A."/>
            <person name="Steindorff A."/>
            <person name="Ohm R."/>
            <person name="Martin F."/>
            <person name="Silar P."/>
            <person name="Natvig D."/>
            <person name="Lalanne C."/>
            <person name="Gautier V."/>
            <person name="Ament-velasquez S.L."/>
            <person name="Kruys A."/>
            <person name="Hutchinson M.I."/>
            <person name="Powell A.J."/>
            <person name="Barry K."/>
            <person name="Miller A.N."/>
            <person name="Grigoriev I.V."/>
            <person name="Debuchy R."/>
            <person name="Gladieux P."/>
            <person name="Thoren M.H."/>
            <person name="Johannesson H."/>
        </authorList>
    </citation>
    <scope>NUCLEOTIDE SEQUENCE</scope>
    <source>
        <strain evidence="7">FGSC 1904</strain>
    </source>
</reference>
<dbReference type="InterPro" id="IPR016461">
    <property type="entry name" value="COMT-like"/>
</dbReference>
<keyword evidence="3" id="KW-0949">S-adenosyl-L-methionine</keyword>
<evidence type="ECO:0000313" key="7">
    <source>
        <dbReference type="EMBL" id="KAK3391824.1"/>
    </source>
</evidence>
<feature type="domain" description="O-methyltransferase dimerisation" evidence="6">
    <location>
        <begin position="35"/>
        <end position="106"/>
    </location>
</feature>
<evidence type="ECO:0000256" key="2">
    <source>
        <dbReference type="ARBA" id="ARBA00022679"/>
    </source>
</evidence>
<dbReference type="InterPro" id="IPR036390">
    <property type="entry name" value="WH_DNA-bd_sf"/>
</dbReference>
<dbReference type="SUPFAM" id="SSF53335">
    <property type="entry name" value="S-adenosyl-L-methionine-dependent methyltransferases"/>
    <property type="match status" value="1"/>
</dbReference>
<dbReference type="InterPro" id="IPR012967">
    <property type="entry name" value="COMT_dimerisation"/>
</dbReference>
<accession>A0AAE0U649</accession>
<name>A0AAE0U649_SORBR</name>
<feature type="region of interest" description="Disordered" evidence="4">
    <location>
        <begin position="153"/>
        <end position="182"/>
    </location>
</feature>
<feature type="compositionally biased region" description="Low complexity" evidence="4">
    <location>
        <begin position="158"/>
        <end position="173"/>
    </location>
</feature>
<keyword evidence="2" id="KW-0808">Transferase</keyword>
<evidence type="ECO:0000259" key="5">
    <source>
        <dbReference type="Pfam" id="PF00891"/>
    </source>
</evidence>
<evidence type="ECO:0000256" key="3">
    <source>
        <dbReference type="ARBA" id="ARBA00022691"/>
    </source>
</evidence>
<dbReference type="SUPFAM" id="SSF46785">
    <property type="entry name" value="Winged helix' DNA-binding domain"/>
    <property type="match status" value="1"/>
</dbReference>
<dbReference type="InterPro" id="IPR036388">
    <property type="entry name" value="WH-like_DNA-bd_sf"/>
</dbReference>
<reference evidence="7" key="1">
    <citation type="journal article" date="2023" name="Mol. Phylogenet. Evol.">
        <title>Genome-scale phylogeny and comparative genomics of the fungal order Sordariales.</title>
        <authorList>
            <person name="Hensen N."/>
            <person name="Bonometti L."/>
            <person name="Westerberg I."/>
            <person name="Brannstrom I.O."/>
            <person name="Guillou S."/>
            <person name="Cros-Aarteil S."/>
            <person name="Calhoun S."/>
            <person name="Haridas S."/>
            <person name="Kuo A."/>
            <person name="Mondo S."/>
            <person name="Pangilinan J."/>
            <person name="Riley R."/>
            <person name="LaButti K."/>
            <person name="Andreopoulos B."/>
            <person name="Lipzen A."/>
            <person name="Chen C."/>
            <person name="Yan M."/>
            <person name="Daum C."/>
            <person name="Ng V."/>
            <person name="Clum A."/>
            <person name="Steindorff A."/>
            <person name="Ohm R.A."/>
            <person name="Martin F."/>
            <person name="Silar P."/>
            <person name="Natvig D.O."/>
            <person name="Lalanne C."/>
            <person name="Gautier V."/>
            <person name="Ament-Velasquez S.L."/>
            <person name="Kruys A."/>
            <person name="Hutchinson M.I."/>
            <person name="Powell A.J."/>
            <person name="Barry K."/>
            <person name="Miller A.N."/>
            <person name="Grigoriev I.V."/>
            <person name="Debuchy R."/>
            <person name="Gladieux P."/>
            <person name="Hiltunen Thoren M."/>
            <person name="Johannesson H."/>
        </authorList>
    </citation>
    <scope>NUCLEOTIDE SEQUENCE</scope>
    <source>
        <strain evidence="7">FGSC 1904</strain>
    </source>
</reference>
<dbReference type="EMBL" id="JAUTDP010000012">
    <property type="protein sequence ID" value="KAK3391824.1"/>
    <property type="molecule type" value="Genomic_DNA"/>
</dbReference>
<dbReference type="InterPro" id="IPR001077">
    <property type="entry name" value="COMT_C"/>
</dbReference>
<dbReference type="Pfam" id="PF08100">
    <property type="entry name" value="Dimerisation"/>
    <property type="match status" value="1"/>
</dbReference>
<keyword evidence="8" id="KW-1185">Reference proteome</keyword>
<dbReference type="AlphaFoldDB" id="A0AAE0U649"/>
<dbReference type="PANTHER" id="PTHR43712:SF16">
    <property type="entry name" value="O-METHYLTRANSFERASE ELCB"/>
    <property type="match status" value="1"/>
</dbReference>
<evidence type="ECO:0000256" key="1">
    <source>
        <dbReference type="ARBA" id="ARBA00022603"/>
    </source>
</evidence>
<evidence type="ECO:0000256" key="4">
    <source>
        <dbReference type="SAM" id="MobiDB-lite"/>
    </source>
</evidence>
<dbReference type="GO" id="GO:0008171">
    <property type="term" value="F:O-methyltransferase activity"/>
    <property type="evidence" value="ECO:0007669"/>
    <property type="project" value="InterPro"/>
</dbReference>
<proteinExistence type="predicted"/>
<feature type="domain" description="O-methyltransferase C-terminal" evidence="5">
    <location>
        <begin position="252"/>
        <end position="404"/>
    </location>
</feature>
<dbReference type="Gene3D" id="1.10.10.10">
    <property type="entry name" value="Winged helix-like DNA-binding domain superfamily/Winged helix DNA-binding domain"/>
    <property type="match status" value="1"/>
</dbReference>
<evidence type="ECO:0000313" key="8">
    <source>
        <dbReference type="Proteomes" id="UP001281003"/>
    </source>
</evidence>
<dbReference type="InterPro" id="IPR029063">
    <property type="entry name" value="SAM-dependent_MTases_sf"/>
</dbReference>
<organism evidence="7 8">
    <name type="scientific">Sordaria brevicollis</name>
    <dbReference type="NCBI Taxonomy" id="83679"/>
    <lineage>
        <taxon>Eukaryota</taxon>
        <taxon>Fungi</taxon>
        <taxon>Dikarya</taxon>
        <taxon>Ascomycota</taxon>
        <taxon>Pezizomycotina</taxon>
        <taxon>Sordariomycetes</taxon>
        <taxon>Sordariomycetidae</taxon>
        <taxon>Sordariales</taxon>
        <taxon>Sordariaceae</taxon>
        <taxon>Sordaria</taxon>
    </lineage>
</organism>
<dbReference type="PROSITE" id="PS51683">
    <property type="entry name" value="SAM_OMT_II"/>
    <property type="match status" value="1"/>
</dbReference>
<gene>
    <name evidence="7" type="ORF">B0T20DRAFT_422291</name>
</gene>
<evidence type="ECO:0000259" key="6">
    <source>
        <dbReference type="Pfam" id="PF08100"/>
    </source>
</evidence>
<dbReference type="PANTHER" id="PTHR43712">
    <property type="entry name" value="PUTATIVE (AFU_ORTHOLOGUE AFUA_4G14580)-RELATED"/>
    <property type="match status" value="1"/>
</dbReference>
<sequence length="437" mass="48466">MEMASQAKKLLRALTTPEQIHIQHGINMVEIIAAHTLMKLKVLEAIPETGSISLEDLAKVTGVQDSLLERMARPLVVTGFLDQVQPSHPSNDTAIVYKHTKFSLAYTIFPHKQQETKPAYYFFRTLYDQYLKLMLNFADDYLPFVAALERDEDQVQNAPTSSQAPSSSSAPTSRVLEPQDPRHNPYTFAIGQYGKATPWEIMGRDPERLQIFQRAMKGLDVMIPPVGHFDFGLLASTSDDAEGKEEVEEEKEVVELVDIGGGHGVVLKQILDAYPQLNPEKVVLQNIEHVVELARQRQESGVGLPKGVKMMVHDFMGVQPIRGAKAYFMRMILHDYSDAVATQILARLAEAMSPESRALICELVLPQRVGEAELGTIMLDHCVMSIAGKERTEEGLRKIFDAAGLDLVKVWRAPGVTGAVAEGRLKSCSAGRQHLDG</sequence>